<dbReference type="SMART" id="SM00849">
    <property type="entry name" value="Lactamase_B"/>
    <property type="match status" value="1"/>
</dbReference>
<dbReference type="PANTHER" id="PTHR46018">
    <property type="entry name" value="ZINC PHOSPHODIESTERASE ELAC PROTEIN 1"/>
    <property type="match status" value="1"/>
</dbReference>
<dbReference type="EMBL" id="BAAAEM010000003">
    <property type="protein sequence ID" value="GAA0484310.1"/>
    <property type="molecule type" value="Genomic_DNA"/>
</dbReference>
<dbReference type="InterPro" id="IPR036866">
    <property type="entry name" value="RibonucZ/Hydroxyglut_hydro"/>
</dbReference>
<protein>
    <submittedName>
        <fullName evidence="4">MBL fold metallo-hydrolase</fullName>
    </submittedName>
</protein>
<gene>
    <name evidence="4" type="ORF">GCM10009096_28610</name>
</gene>
<proteinExistence type="predicted"/>
<organism evidence="4 5">
    <name type="scientific">Parasphingorhabdus litoris</name>
    <dbReference type="NCBI Taxonomy" id="394733"/>
    <lineage>
        <taxon>Bacteria</taxon>
        <taxon>Pseudomonadati</taxon>
        <taxon>Pseudomonadota</taxon>
        <taxon>Alphaproteobacteria</taxon>
        <taxon>Sphingomonadales</taxon>
        <taxon>Sphingomonadaceae</taxon>
        <taxon>Parasphingorhabdus</taxon>
    </lineage>
</organism>
<dbReference type="Proteomes" id="UP001500713">
    <property type="component" value="Unassembled WGS sequence"/>
</dbReference>
<dbReference type="CDD" id="cd07719">
    <property type="entry name" value="arylsulfatase_AtsA-like_MBL-fold"/>
    <property type="match status" value="1"/>
</dbReference>
<feature type="transmembrane region" description="Helical" evidence="2">
    <location>
        <begin position="12"/>
        <end position="29"/>
    </location>
</feature>
<evidence type="ECO:0000259" key="3">
    <source>
        <dbReference type="SMART" id="SM00849"/>
    </source>
</evidence>
<name>A0ABN1AUT2_9SPHN</name>
<evidence type="ECO:0000313" key="5">
    <source>
        <dbReference type="Proteomes" id="UP001500713"/>
    </source>
</evidence>
<keyword evidence="5" id="KW-1185">Reference proteome</keyword>
<keyword evidence="2" id="KW-0812">Transmembrane</keyword>
<dbReference type="PANTHER" id="PTHR46018:SF2">
    <property type="entry name" value="ZINC PHOSPHODIESTERASE ELAC PROTEIN 1"/>
    <property type="match status" value="1"/>
</dbReference>
<evidence type="ECO:0000256" key="2">
    <source>
        <dbReference type="SAM" id="Phobius"/>
    </source>
</evidence>
<keyword evidence="1" id="KW-0378">Hydrolase</keyword>
<dbReference type="RefSeq" id="WP_229955200.1">
    <property type="nucleotide sequence ID" value="NZ_BAAAEM010000003.1"/>
</dbReference>
<dbReference type="Gene3D" id="3.60.15.10">
    <property type="entry name" value="Ribonuclease Z/Hydroxyacylglutathione hydrolase-like"/>
    <property type="match status" value="1"/>
</dbReference>
<comment type="caution">
    <text evidence="4">The sequence shown here is derived from an EMBL/GenBank/DDBJ whole genome shotgun (WGS) entry which is preliminary data.</text>
</comment>
<reference evidence="4 5" key="1">
    <citation type="journal article" date="2019" name="Int. J. Syst. Evol. Microbiol.">
        <title>The Global Catalogue of Microorganisms (GCM) 10K type strain sequencing project: providing services to taxonomists for standard genome sequencing and annotation.</title>
        <authorList>
            <consortium name="The Broad Institute Genomics Platform"/>
            <consortium name="The Broad Institute Genome Sequencing Center for Infectious Disease"/>
            <person name="Wu L."/>
            <person name="Ma J."/>
        </authorList>
    </citation>
    <scope>NUCLEOTIDE SEQUENCE [LARGE SCALE GENOMIC DNA]</scope>
    <source>
        <strain evidence="4 5">JCM 14162</strain>
    </source>
</reference>
<evidence type="ECO:0000256" key="1">
    <source>
        <dbReference type="ARBA" id="ARBA00022801"/>
    </source>
</evidence>
<dbReference type="InterPro" id="IPR001279">
    <property type="entry name" value="Metallo-B-lactamas"/>
</dbReference>
<dbReference type="InterPro" id="IPR044094">
    <property type="entry name" value="AtsA-like_MBL-fold"/>
</dbReference>
<feature type="domain" description="Metallo-beta-lactamase" evidence="3">
    <location>
        <begin position="77"/>
        <end position="288"/>
    </location>
</feature>
<dbReference type="Pfam" id="PF12706">
    <property type="entry name" value="Lactamase_B_2"/>
    <property type="match status" value="1"/>
</dbReference>
<accession>A0ABN1AUT2</accession>
<evidence type="ECO:0000313" key="4">
    <source>
        <dbReference type="EMBL" id="GAA0484310.1"/>
    </source>
</evidence>
<keyword evidence="2" id="KW-0472">Membrane</keyword>
<dbReference type="SUPFAM" id="SSF56281">
    <property type="entry name" value="Metallo-hydrolase/oxidoreductase"/>
    <property type="match status" value="1"/>
</dbReference>
<keyword evidence="2" id="KW-1133">Transmembrane helix</keyword>
<sequence length="364" mass="38988">MGRSKFFSKRRLWGLAIGIGVLVSALWLLRAEIGARLFANAVETAVNRDVIGELPEGMHLALCGTGSPLPDPSRAGPCSAVIVDGKLFIVDIGGGAVRRLGEMGLSPGRIEALLLTHFHSDHIDGMGELMLQRWAGGGRDAPLPVIAPEGVAAIVDGINAAYAADARYRVAHHGEDIMPPSGIGGIAQPFALPTDNAEQIVYDQDGLKITVFAVNHEPVVPAVGYRFDYKGRSIVFSGDTTRSAAVEKACNGCDILVHEVLNAEMVSLTEAAMKKAKRPRLEKIMADIPDYHATPAEVAESAKAAKAKMLVFSHIVPAVPIGLLEPYYLKDVTADFRGKIVMGKDGMLFILPANKDNIERRDLL</sequence>